<evidence type="ECO:0000313" key="3">
    <source>
        <dbReference type="Proteomes" id="UP000094622"/>
    </source>
</evidence>
<accession>A0A1E3H079</accession>
<sequence>MIRLCTFRLKSTTPYSQSASHDAPKLNDKETPEDYDKRTWREKATVTDDGIVGIPGMGLKQAVDAAAGRLSIKSKGRQTLTKNFLSGAIPAALVFPIASGKKI</sequence>
<dbReference type="AlphaFoldDB" id="A0A1E3H079"/>
<feature type="compositionally biased region" description="Polar residues" evidence="1">
    <location>
        <begin position="11"/>
        <end position="20"/>
    </location>
</feature>
<keyword evidence="3" id="KW-1185">Reference proteome</keyword>
<feature type="compositionally biased region" description="Basic and acidic residues" evidence="1">
    <location>
        <begin position="22"/>
        <end position="39"/>
    </location>
</feature>
<proteinExistence type="predicted"/>
<dbReference type="OrthoDB" id="7221945at2"/>
<organism evidence="2 3">
    <name type="scientific">Methylobrevis pamukkalensis</name>
    <dbReference type="NCBI Taxonomy" id="1439726"/>
    <lineage>
        <taxon>Bacteria</taxon>
        <taxon>Pseudomonadati</taxon>
        <taxon>Pseudomonadota</taxon>
        <taxon>Alphaproteobacteria</taxon>
        <taxon>Hyphomicrobiales</taxon>
        <taxon>Pleomorphomonadaceae</taxon>
        <taxon>Methylobrevis</taxon>
    </lineage>
</organism>
<dbReference type="RefSeq" id="WP_069307821.1">
    <property type="nucleotide sequence ID" value="NZ_MCRJ01000103.1"/>
</dbReference>
<evidence type="ECO:0000313" key="2">
    <source>
        <dbReference type="EMBL" id="ODN69226.1"/>
    </source>
</evidence>
<name>A0A1E3H079_9HYPH</name>
<comment type="caution">
    <text evidence="2">The sequence shown here is derived from an EMBL/GenBank/DDBJ whole genome shotgun (WGS) entry which is preliminary data.</text>
</comment>
<feature type="region of interest" description="Disordered" evidence="1">
    <location>
        <begin position="11"/>
        <end position="39"/>
    </location>
</feature>
<evidence type="ECO:0000256" key="1">
    <source>
        <dbReference type="SAM" id="MobiDB-lite"/>
    </source>
</evidence>
<dbReference type="EMBL" id="MCRJ01000103">
    <property type="protein sequence ID" value="ODN69226.1"/>
    <property type="molecule type" value="Genomic_DNA"/>
</dbReference>
<protein>
    <submittedName>
        <fullName evidence="2">Uncharacterized protein</fullName>
    </submittedName>
</protein>
<reference evidence="2 3" key="1">
    <citation type="submission" date="2016-07" db="EMBL/GenBank/DDBJ databases">
        <title>Draft Genome Sequence of Methylobrevis pamukkalensis PK2.</title>
        <authorList>
            <person name="Vasilenko O.V."/>
            <person name="Doronina N.V."/>
            <person name="Shmareva M.N."/>
            <person name="Tarlachkov S.V."/>
            <person name="Mustakhimov I."/>
            <person name="Trotsenko Y.A."/>
        </authorList>
    </citation>
    <scope>NUCLEOTIDE SEQUENCE [LARGE SCALE GENOMIC DNA]</scope>
    <source>
        <strain evidence="2 3">PK2</strain>
    </source>
</reference>
<gene>
    <name evidence="2" type="ORF">A6302_03488</name>
</gene>
<dbReference type="Proteomes" id="UP000094622">
    <property type="component" value="Unassembled WGS sequence"/>
</dbReference>